<dbReference type="InterPro" id="IPR015813">
    <property type="entry name" value="Pyrv/PenolPyrv_kinase-like_dom"/>
</dbReference>
<evidence type="ECO:0000313" key="8">
    <source>
        <dbReference type="EMBL" id="TSB04368.1"/>
    </source>
</evidence>
<evidence type="ECO:0000256" key="4">
    <source>
        <dbReference type="ARBA" id="ARBA00022842"/>
    </source>
</evidence>
<evidence type="ECO:0000256" key="3">
    <source>
        <dbReference type="ARBA" id="ARBA00022723"/>
    </source>
</evidence>
<keyword evidence="9" id="KW-1185">Reference proteome</keyword>
<organism evidence="8 9">
    <name type="scientific">Sphingorhabdus contaminans</name>
    <dbReference type="NCBI Taxonomy" id="1343899"/>
    <lineage>
        <taxon>Bacteria</taxon>
        <taxon>Pseudomonadati</taxon>
        <taxon>Pseudomonadota</taxon>
        <taxon>Alphaproteobacteria</taxon>
        <taxon>Sphingomonadales</taxon>
        <taxon>Sphingomonadaceae</taxon>
        <taxon>Sphingorhabdus</taxon>
    </lineage>
</organism>
<dbReference type="InterPro" id="IPR040442">
    <property type="entry name" value="Pyrv_kinase-like_dom_sf"/>
</dbReference>
<sequence>MKSIDRLKFVRSALYVPASNARALEKALGLSADMIIVDLEDAVPEDAKAQARNAALAYAKAGVGNRLLAIRANAFDSAHHADDVAALKNCAADFVVLPKVEDVSEISDFGVPLLAMVETPKGLFNARSIAGHPTVAGLIAGINDIAAQTGIRPGPNREGLELSLQMIVLAASEFGKPRFDGVCNRLDDLDGFDAECRQGATFGFTGKTLIHPNQISSANAAFGPSASAIAEAEELIAASRGGAQRFKGRMIESMHVEEAKLTIERSRHAMGDVID</sequence>
<dbReference type="RefSeq" id="WP_143775256.1">
    <property type="nucleotide sequence ID" value="NZ_VKKU01000001.1"/>
</dbReference>
<dbReference type="GO" id="GO:0006107">
    <property type="term" value="P:oxaloacetate metabolic process"/>
    <property type="evidence" value="ECO:0007669"/>
    <property type="project" value="TreeGrafter"/>
</dbReference>
<comment type="caution">
    <text evidence="8">The sequence shown here is derived from an EMBL/GenBank/DDBJ whole genome shotgun (WGS) entry which is preliminary data.</text>
</comment>
<dbReference type="PANTHER" id="PTHR32308:SF10">
    <property type="entry name" value="CITRATE LYASE SUBUNIT BETA"/>
    <property type="match status" value="1"/>
</dbReference>
<dbReference type="OrthoDB" id="9800547at2"/>
<dbReference type="GO" id="GO:0016829">
    <property type="term" value="F:lyase activity"/>
    <property type="evidence" value="ECO:0007669"/>
    <property type="project" value="UniProtKB-KW"/>
</dbReference>
<dbReference type="PANTHER" id="PTHR32308">
    <property type="entry name" value="LYASE BETA SUBUNIT, PUTATIVE (AFU_ORTHOLOGUE AFUA_4G13030)-RELATED"/>
    <property type="match status" value="1"/>
</dbReference>
<feature type="domain" description="HpcH/HpaI aldolase/citrate lyase" evidence="7">
    <location>
        <begin position="11"/>
        <end position="212"/>
    </location>
</feature>
<evidence type="ECO:0000313" key="9">
    <source>
        <dbReference type="Proteomes" id="UP000320160"/>
    </source>
</evidence>
<dbReference type="Gene3D" id="3.20.20.60">
    <property type="entry name" value="Phosphoenolpyruvate-binding domains"/>
    <property type="match status" value="1"/>
</dbReference>
<dbReference type="InterPro" id="IPR011206">
    <property type="entry name" value="Citrate_lyase_beta/mcl1/mcl2"/>
</dbReference>
<comment type="cofactor">
    <cofactor evidence="1">
        <name>Mg(2+)</name>
        <dbReference type="ChEBI" id="CHEBI:18420"/>
    </cofactor>
</comment>
<dbReference type="PIRSF" id="PIRSF015582">
    <property type="entry name" value="Cit_lyase_B"/>
    <property type="match status" value="1"/>
</dbReference>
<keyword evidence="8" id="KW-0456">Lyase</keyword>
<dbReference type="Proteomes" id="UP000320160">
    <property type="component" value="Unassembled WGS sequence"/>
</dbReference>
<protein>
    <submittedName>
        <fullName evidence="8">CoA ester lyase</fullName>
    </submittedName>
</protein>
<evidence type="ECO:0000256" key="1">
    <source>
        <dbReference type="ARBA" id="ARBA00001946"/>
    </source>
</evidence>
<name>A0A553WI71_9SPHN</name>
<dbReference type="GO" id="GO:0000287">
    <property type="term" value="F:magnesium ion binding"/>
    <property type="evidence" value="ECO:0007669"/>
    <property type="project" value="TreeGrafter"/>
</dbReference>
<feature type="binding site" evidence="5">
    <location>
        <position position="71"/>
    </location>
    <ligand>
        <name>substrate</name>
    </ligand>
</feature>
<dbReference type="InterPro" id="IPR005000">
    <property type="entry name" value="Aldolase/citrate-lyase_domain"/>
</dbReference>
<feature type="binding site" evidence="6">
    <location>
        <position position="118"/>
    </location>
    <ligand>
        <name>Mg(2+)</name>
        <dbReference type="ChEBI" id="CHEBI:18420"/>
    </ligand>
</feature>
<dbReference type="EMBL" id="VKKU01000001">
    <property type="protein sequence ID" value="TSB04368.1"/>
    <property type="molecule type" value="Genomic_DNA"/>
</dbReference>
<dbReference type="Pfam" id="PF03328">
    <property type="entry name" value="HpcH_HpaI"/>
    <property type="match status" value="1"/>
</dbReference>
<feature type="binding site" evidence="5">
    <location>
        <position position="118"/>
    </location>
    <ligand>
        <name>substrate</name>
    </ligand>
</feature>
<keyword evidence="4 6" id="KW-0460">Magnesium</keyword>
<evidence type="ECO:0000256" key="2">
    <source>
        <dbReference type="ARBA" id="ARBA00005568"/>
    </source>
</evidence>
<proteinExistence type="inferred from homology"/>
<comment type="similarity">
    <text evidence="2">Belongs to the HpcH/HpaI aldolase family.</text>
</comment>
<dbReference type="AlphaFoldDB" id="A0A553WI71"/>
<feature type="binding site" evidence="6">
    <location>
        <position position="144"/>
    </location>
    <ligand>
        <name>Mg(2+)</name>
        <dbReference type="ChEBI" id="CHEBI:18420"/>
    </ligand>
</feature>
<reference evidence="8 9" key="1">
    <citation type="submission" date="2019-07" db="EMBL/GenBank/DDBJ databases">
        <authorList>
            <person name="Park M."/>
        </authorList>
    </citation>
    <scope>NUCLEOTIDE SEQUENCE [LARGE SCALE GENOMIC DNA]</scope>
    <source>
        <strain evidence="8 9">KCTC32445</strain>
    </source>
</reference>
<gene>
    <name evidence="8" type="ORF">FOM92_02775</name>
</gene>
<evidence type="ECO:0000259" key="7">
    <source>
        <dbReference type="Pfam" id="PF03328"/>
    </source>
</evidence>
<keyword evidence="3 6" id="KW-0479">Metal-binding</keyword>
<evidence type="ECO:0000256" key="5">
    <source>
        <dbReference type="PIRSR" id="PIRSR015582-1"/>
    </source>
</evidence>
<evidence type="ECO:0000256" key="6">
    <source>
        <dbReference type="PIRSR" id="PIRSR015582-2"/>
    </source>
</evidence>
<accession>A0A553WI71</accession>
<dbReference type="SUPFAM" id="SSF51621">
    <property type="entry name" value="Phosphoenolpyruvate/pyruvate domain"/>
    <property type="match status" value="1"/>
</dbReference>